<keyword evidence="2" id="KW-1185">Reference proteome</keyword>
<comment type="caution">
    <text evidence="1">The sequence shown here is derived from an EMBL/GenBank/DDBJ whole genome shotgun (WGS) entry which is preliminary data.</text>
</comment>
<dbReference type="Proteomes" id="UP001153148">
    <property type="component" value="Unassembled WGS sequence"/>
</dbReference>
<reference evidence="1" key="1">
    <citation type="submission" date="2021-03" db="EMBL/GenBank/DDBJ databases">
        <authorList>
            <person name="Tran Van P."/>
        </authorList>
    </citation>
    <scope>NUCLEOTIDE SEQUENCE</scope>
</reference>
<name>A0ABN7PEP6_TIMPD</name>
<evidence type="ECO:0000313" key="2">
    <source>
        <dbReference type="Proteomes" id="UP001153148"/>
    </source>
</evidence>
<evidence type="ECO:0000313" key="1">
    <source>
        <dbReference type="EMBL" id="CAG2065550.1"/>
    </source>
</evidence>
<gene>
    <name evidence="1" type="ORF">TPAB3V08_LOCUS12494</name>
</gene>
<accession>A0ABN7PEP6</accession>
<protein>
    <submittedName>
        <fullName evidence="1">Uncharacterized protein</fullName>
    </submittedName>
</protein>
<dbReference type="EMBL" id="CAJPIN010044274">
    <property type="protein sequence ID" value="CAG2065550.1"/>
    <property type="molecule type" value="Genomic_DNA"/>
</dbReference>
<sequence length="63" mass="7201">MCPTLVSYRRNIQGTTFTCRSAGISCRDAYNYRPVLLAFWQVTPSKVRHQQTQSSTTSTTLRD</sequence>
<proteinExistence type="predicted"/>
<organism evidence="1 2">
    <name type="scientific">Timema podura</name>
    <name type="common">Walking stick</name>
    <dbReference type="NCBI Taxonomy" id="61482"/>
    <lineage>
        <taxon>Eukaryota</taxon>
        <taxon>Metazoa</taxon>
        <taxon>Ecdysozoa</taxon>
        <taxon>Arthropoda</taxon>
        <taxon>Hexapoda</taxon>
        <taxon>Insecta</taxon>
        <taxon>Pterygota</taxon>
        <taxon>Neoptera</taxon>
        <taxon>Polyneoptera</taxon>
        <taxon>Phasmatodea</taxon>
        <taxon>Timematodea</taxon>
        <taxon>Timematoidea</taxon>
        <taxon>Timematidae</taxon>
        <taxon>Timema</taxon>
    </lineage>
</organism>